<evidence type="ECO:0000313" key="1">
    <source>
        <dbReference type="EMBL" id="CAI3977482.1"/>
    </source>
</evidence>
<evidence type="ECO:0000313" key="3">
    <source>
        <dbReference type="Proteomes" id="UP001152797"/>
    </source>
</evidence>
<dbReference type="EMBL" id="CAMXCT010000347">
    <property type="protein sequence ID" value="CAI3977482.1"/>
    <property type="molecule type" value="Genomic_DNA"/>
</dbReference>
<sequence>MAQSFVIANSSPLHPGQHRRTQLLPHERAVTLQELEVIAGLTELARTEGWTSNDGQLLSPHQAGCTCHGGIWSKERGKLESRRAGMCHQNKNKIMQQTLICKVFLKGRK</sequence>
<reference evidence="2 3" key="2">
    <citation type="submission" date="2024-05" db="EMBL/GenBank/DDBJ databases">
        <authorList>
            <person name="Chen Y."/>
            <person name="Shah S."/>
            <person name="Dougan E. K."/>
            <person name="Thang M."/>
            <person name="Chan C."/>
        </authorList>
    </citation>
    <scope>NUCLEOTIDE SEQUENCE [LARGE SCALE GENOMIC DNA]</scope>
</reference>
<dbReference type="EMBL" id="CAMXCT020000347">
    <property type="protein sequence ID" value="CAL1130857.1"/>
    <property type="molecule type" value="Genomic_DNA"/>
</dbReference>
<evidence type="ECO:0000313" key="2">
    <source>
        <dbReference type="EMBL" id="CAL4764794.1"/>
    </source>
</evidence>
<organism evidence="1">
    <name type="scientific">Cladocopium goreaui</name>
    <dbReference type="NCBI Taxonomy" id="2562237"/>
    <lineage>
        <taxon>Eukaryota</taxon>
        <taxon>Sar</taxon>
        <taxon>Alveolata</taxon>
        <taxon>Dinophyceae</taxon>
        <taxon>Suessiales</taxon>
        <taxon>Symbiodiniaceae</taxon>
        <taxon>Cladocopium</taxon>
    </lineage>
</organism>
<comment type="caution">
    <text evidence="1">The sequence shown here is derived from an EMBL/GenBank/DDBJ whole genome shotgun (WGS) entry which is preliminary data.</text>
</comment>
<dbReference type="AlphaFoldDB" id="A0A9P1FKM8"/>
<dbReference type="EMBL" id="CAMXCT030000347">
    <property type="protein sequence ID" value="CAL4764794.1"/>
    <property type="molecule type" value="Genomic_DNA"/>
</dbReference>
<reference evidence="1" key="1">
    <citation type="submission" date="2022-10" db="EMBL/GenBank/DDBJ databases">
        <authorList>
            <person name="Chen Y."/>
            <person name="Dougan E. K."/>
            <person name="Chan C."/>
            <person name="Rhodes N."/>
            <person name="Thang M."/>
        </authorList>
    </citation>
    <scope>NUCLEOTIDE SEQUENCE</scope>
</reference>
<proteinExistence type="predicted"/>
<keyword evidence="3" id="KW-1185">Reference proteome</keyword>
<name>A0A9P1FKM8_9DINO</name>
<protein>
    <submittedName>
        <fullName evidence="1">Uncharacterized protein</fullName>
    </submittedName>
</protein>
<dbReference type="Proteomes" id="UP001152797">
    <property type="component" value="Unassembled WGS sequence"/>
</dbReference>
<accession>A0A9P1FKM8</accession>
<gene>
    <name evidence="1" type="ORF">C1SCF055_LOCUS5619</name>
</gene>